<evidence type="ECO:0000313" key="4">
    <source>
        <dbReference type="Proteomes" id="UP000518752"/>
    </source>
</evidence>
<keyword evidence="1" id="KW-0812">Transmembrane</keyword>
<reference evidence="3 4" key="1">
    <citation type="journal article" date="2020" name="ISME J.">
        <title>Uncovering the hidden diversity of litter-decomposition mechanisms in mushroom-forming fungi.</title>
        <authorList>
            <person name="Floudas D."/>
            <person name="Bentzer J."/>
            <person name="Ahren D."/>
            <person name="Johansson T."/>
            <person name="Persson P."/>
            <person name="Tunlid A."/>
        </authorList>
    </citation>
    <scope>NUCLEOTIDE SEQUENCE [LARGE SCALE GENOMIC DNA]</scope>
    <source>
        <strain evidence="3 4">CBS 406.79</strain>
    </source>
</reference>
<comment type="caution">
    <text evidence="3">The sequence shown here is derived from an EMBL/GenBank/DDBJ whole genome shotgun (WGS) entry which is preliminary data.</text>
</comment>
<dbReference type="Proteomes" id="UP000518752">
    <property type="component" value="Unassembled WGS sequence"/>
</dbReference>
<keyword evidence="4" id="KW-1185">Reference proteome</keyword>
<keyword evidence="1" id="KW-1133">Transmembrane helix</keyword>
<feature type="domain" description="DUF6533" evidence="2">
    <location>
        <begin position="6"/>
        <end position="49"/>
    </location>
</feature>
<organism evidence="3 4">
    <name type="scientific">Collybiopsis confluens</name>
    <dbReference type="NCBI Taxonomy" id="2823264"/>
    <lineage>
        <taxon>Eukaryota</taxon>
        <taxon>Fungi</taxon>
        <taxon>Dikarya</taxon>
        <taxon>Basidiomycota</taxon>
        <taxon>Agaricomycotina</taxon>
        <taxon>Agaricomycetes</taxon>
        <taxon>Agaricomycetidae</taxon>
        <taxon>Agaricales</taxon>
        <taxon>Marasmiineae</taxon>
        <taxon>Omphalotaceae</taxon>
        <taxon>Collybiopsis</taxon>
    </lineage>
</organism>
<gene>
    <name evidence="3" type="ORF">D9757_013139</name>
</gene>
<name>A0A8H5GSG5_9AGAR</name>
<dbReference type="OrthoDB" id="2675435at2759"/>
<evidence type="ECO:0000313" key="3">
    <source>
        <dbReference type="EMBL" id="KAF5370411.1"/>
    </source>
</evidence>
<proteinExistence type="predicted"/>
<feature type="transmembrane region" description="Helical" evidence="1">
    <location>
        <begin position="122"/>
        <end position="142"/>
    </location>
</feature>
<protein>
    <recommendedName>
        <fullName evidence="2">DUF6533 domain-containing protein</fullName>
    </recommendedName>
</protein>
<dbReference type="Pfam" id="PF20151">
    <property type="entry name" value="DUF6533"/>
    <property type="match status" value="1"/>
</dbReference>
<dbReference type="EMBL" id="JAACJN010000122">
    <property type="protein sequence ID" value="KAF5370411.1"/>
    <property type="molecule type" value="Genomic_DNA"/>
</dbReference>
<keyword evidence="1" id="KW-0472">Membrane</keyword>
<evidence type="ECO:0000256" key="1">
    <source>
        <dbReference type="SAM" id="Phobius"/>
    </source>
</evidence>
<accession>A0A8H5GSG5</accession>
<feature type="transmembrane region" description="Helical" evidence="1">
    <location>
        <begin position="221"/>
        <end position="243"/>
    </location>
</feature>
<dbReference type="InterPro" id="IPR045340">
    <property type="entry name" value="DUF6533"/>
</dbReference>
<sequence length="300" mass="33334">MTQFSKVSMFAILVFESLICLGDEVEYIWAARWSIVKVLYLFTRYSAFIDTVIAVEERFSAFISTTSCNHRLIFNTGIHNKVYTPQSSADFMCKVFSGLGIGISDLILLIRTYVMYGNSRKILIVLVLSWSAISIVNIYAVLHWTSSFDEASTSSVISQLAPCSLVGESKAGLVNYASLLGGETVVVALTVYKGYQNYQDGKILQSSGTHQLLSAFYRDGILFYLFIFPITLGNVLILSLAPATLQVLETPLRVLHSVLCCRLVLHLREVAQKPADDEADSRLLEMCFRTTGTVEDGQEV</sequence>
<evidence type="ECO:0000259" key="2">
    <source>
        <dbReference type="Pfam" id="PF20151"/>
    </source>
</evidence>
<dbReference type="AlphaFoldDB" id="A0A8H5GSG5"/>